<reference evidence="12 13" key="1">
    <citation type="submission" date="2011-07" db="EMBL/GenBank/DDBJ databases">
        <authorList>
            <person name="Coyne R."/>
            <person name="Brami D."/>
            <person name="Johnson J."/>
            <person name="Hostetler J."/>
            <person name="Hannick L."/>
            <person name="Clark T."/>
            <person name="Cassidy-Hanley D."/>
            <person name="Inman J."/>
        </authorList>
    </citation>
    <scope>NUCLEOTIDE SEQUENCE [LARGE SCALE GENOMIC DNA]</scope>
    <source>
        <strain evidence="12 13">G5</strain>
    </source>
</reference>
<evidence type="ECO:0000313" key="13">
    <source>
        <dbReference type="Proteomes" id="UP000008983"/>
    </source>
</evidence>
<evidence type="ECO:0000256" key="6">
    <source>
        <dbReference type="ARBA" id="ARBA00022989"/>
    </source>
</evidence>
<evidence type="ECO:0000256" key="4">
    <source>
        <dbReference type="ARBA" id="ARBA00022692"/>
    </source>
</evidence>
<keyword evidence="7" id="KW-0406">Ion transport</keyword>
<dbReference type="InterPro" id="IPR036837">
    <property type="entry name" value="Cation_efflux_CTD_sf"/>
</dbReference>
<keyword evidence="3" id="KW-0813">Transport</keyword>
<evidence type="ECO:0000256" key="2">
    <source>
        <dbReference type="ARBA" id="ARBA00008873"/>
    </source>
</evidence>
<dbReference type="SUPFAM" id="SSF161111">
    <property type="entry name" value="Cation efflux protein transmembrane domain-like"/>
    <property type="match status" value="1"/>
</dbReference>
<dbReference type="InterPro" id="IPR002524">
    <property type="entry name" value="Cation_efflux"/>
</dbReference>
<keyword evidence="4 9" id="KW-0812">Transmembrane</keyword>
<feature type="transmembrane region" description="Helical" evidence="9">
    <location>
        <begin position="27"/>
        <end position="48"/>
    </location>
</feature>
<dbReference type="InterPro" id="IPR027469">
    <property type="entry name" value="Cation_efflux_TMD_sf"/>
</dbReference>
<dbReference type="Pfam" id="PF16916">
    <property type="entry name" value="ZT_dimer"/>
    <property type="match status" value="1"/>
</dbReference>
<dbReference type="PANTHER" id="PTHR11562">
    <property type="entry name" value="CATION EFFLUX PROTEIN/ ZINC TRANSPORTER"/>
    <property type="match status" value="1"/>
</dbReference>
<comment type="subcellular location">
    <subcellularLocation>
        <location evidence="1">Membrane</location>
        <topology evidence="1">Multi-pass membrane protein</topology>
    </subcellularLocation>
</comment>
<feature type="transmembrane region" description="Helical" evidence="9">
    <location>
        <begin position="60"/>
        <end position="78"/>
    </location>
</feature>
<dbReference type="FunCoup" id="G0R5C6">
    <property type="interactions" value="1"/>
</dbReference>
<keyword evidence="8 9" id="KW-0472">Membrane</keyword>
<keyword evidence="5" id="KW-0864">Zinc transport</keyword>
<evidence type="ECO:0000256" key="8">
    <source>
        <dbReference type="ARBA" id="ARBA00023136"/>
    </source>
</evidence>
<dbReference type="Gene3D" id="1.20.1510.10">
    <property type="entry name" value="Cation efflux protein transmembrane domain"/>
    <property type="match status" value="1"/>
</dbReference>
<keyword evidence="13" id="KW-1185">Reference proteome</keyword>
<name>G0R5C6_ICHMU</name>
<dbReference type="NCBIfam" id="TIGR01297">
    <property type="entry name" value="CDF"/>
    <property type="match status" value="1"/>
</dbReference>
<gene>
    <name evidence="12" type="ORF">IMG5_197830</name>
</gene>
<dbReference type="eggNOG" id="KOG1482">
    <property type="taxonomic scope" value="Eukaryota"/>
</dbReference>
<organism evidence="12 13">
    <name type="scientific">Ichthyophthirius multifiliis</name>
    <name type="common">White spot disease agent</name>
    <name type="synonym">Ich</name>
    <dbReference type="NCBI Taxonomy" id="5932"/>
    <lineage>
        <taxon>Eukaryota</taxon>
        <taxon>Sar</taxon>
        <taxon>Alveolata</taxon>
        <taxon>Ciliophora</taxon>
        <taxon>Intramacronucleata</taxon>
        <taxon>Oligohymenophorea</taxon>
        <taxon>Hymenostomatida</taxon>
        <taxon>Ophryoglenina</taxon>
        <taxon>Ichthyophthirius</taxon>
    </lineage>
</organism>
<feature type="transmembrane region" description="Helical" evidence="9">
    <location>
        <begin position="218"/>
        <end position="239"/>
    </location>
</feature>
<keyword evidence="5" id="KW-0862">Zinc</keyword>
<evidence type="ECO:0000259" key="11">
    <source>
        <dbReference type="Pfam" id="PF16916"/>
    </source>
</evidence>
<evidence type="ECO:0000256" key="1">
    <source>
        <dbReference type="ARBA" id="ARBA00004141"/>
    </source>
</evidence>
<dbReference type="PANTHER" id="PTHR11562:SF17">
    <property type="entry name" value="RE54080P-RELATED"/>
    <property type="match status" value="1"/>
</dbReference>
<comment type="similarity">
    <text evidence="2">Belongs to the cation diffusion facilitator (CDF) transporter (TC 2.A.4) family. SLC30A subfamily.</text>
</comment>
<protein>
    <recommendedName>
        <fullName evidence="14">Cation efflux family protein</fullName>
    </recommendedName>
</protein>
<proteinExistence type="inferred from homology"/>
<dbReference type="InterPro" id="IPR027470">
    <property type="entry name" value="Cation_efflux_CTD"/>
</dbReference>
<dbReference type="EMBL" id="GL984368">
    <property type="protein sequence ID" value="EGR27315.1"/>
    <property type="molecule type" value="Genomic_DNA"/>
</dbReference>
<feature type="domain" description="Cation efflux protein cytoplasmic" evidence="11">
    <location>
        <begin position="252"/>
        <end position="321"/>
    </location>
</feature>
<dbReference type="STRING" id="857967.G0R5C6"/>
<dbReference type="InterPro" id="IPR058533">
    <property type="entry name" value="Cation_efflux_TM"/>
</dbReference>
<dbReference type="Proteomes" id="UP000008983">
    <property type="component" value="Unassembled WGS sequence"/>
</dbReference>
<keyword evidence="6 9" id="KW-1133">Transmembrane helix</keyword>
<evidence type="ECO:0000256" key="7">
    <source>
        <dbReference type="ARBA" id="ARBA00023065"/>
    </source>
</evidence>
<evidence type="ECO:0000256" key="5">
    <source>
        <dbReference type="ARBA" id="ARBA00022906"/>
    </source>
</evidence>
<dbReference type="OrthoDB" id="9944568at2759"/>
<accession>G0R5C6</accession>
<dbReference type="GeneID" id="14903383"/>
<dbReference type="InParanoid" id="G0R5C6"/>
<feature type="domain" description="Cation efflux protein transmembrane" evidence="10">
    <location>
        <begin position="32"/>
        <end position="248"/>
    </location>
</feature>
<evidence type="ECO:0008006" key="14">
    <source>
        <dbReference type="Google" id="ProtNLM"/>
    </source>
</evidence>
<dbReference type="GO" id="GO:0005385">
    <property type="term" value="F:zinc ion transmembrane transporter activity"/>
    <property type="evidence" value="ECO:0007669"/>
    <property type="project" value="TreeGrafter"/>
</dbReference>
<dbReference type="SUPFAM" id="SSF160240">
    <property type="entry name" value="Cation efflux protein cytoplasmic domain-like"/>
    <property type="match status" value="1"/>
</dbReference>
<dbReference type="OMA" id="GHEKMLH"/>
<dbReference type="RefSeq" id="XP_004024199.1">
    <property type="nucleotide sequence ID" value="XM_004024150.1"/>
</dbReference>
<dbReference type="GO" id="GO:0005886">
    <property type="term" value="C:plasma membrane"/>
    <property type="evidence" value="ECO:0007669"/>
    <property type="project" value="TreeGrafter"/>
</dbReference>
<evidence type="ECO:0000256" key="3">
    <source>
        <dbReference type="ARBA" id="ARBA00022448"/>
    </source>
</evidence>
<sequence>MEQNINNNDKIYLTPDLQKNKASALKALKTVCCVSFSFMCIEFIGGYLSNSLAIMTDAVHLLSDVVGFIITITAIYVSRIEANKKMTFGYHRAEIIGATFSILIIWGLIIWMFLEGIERLMNPPQIQGVPMMILSICGLLFNLILMRILEGNVQKEEQKQEELLSEIEISARSLLQKDEKQKNMSMKAAQIHILGDTIQSAGVIIGASFVYFGGEDYYIADPIITILFTIVVTFTTLPVMKESIKVLMEGQPDNINYDFLKDQLVKVQGVIDVHDLHVWSLNPGFISLSAHLTSNSPSLSLFQATKLCKQLGIVHSTIQVENYNEQNIYDFKKCAQLH</sequence>
<dbReference type="Pfam" id="PF01545">
    <property type="entry name" value="Cation_efflux"/>
    <property type="match status" value="1"/>
</dbReference>
<feature type="transmembrane region" description="Helical" evidence="9">
    <location>
        <begin position="90"/>
        <end position="114"/>
    </location>
</feature>
<dbReference type="InterPro" id="IPR050681">
    <property type="entry name" value="CDF/SLC30A"/>
</dbReference>
<dbReference type="AlphaFoldDB" id="G0R5C6"/>
<evidence type="ECO:0000256" key="9">
    <source>
        <dbReference type="SAM" id="Phobius"/>
    </source>
</evidence>
<evidence type="ECO:0000313" key="12">
    <source>
        <dbReference type="EMBL" id="EGR27315.1"/>
    </source>
</evidence>
<evidence type="ECO:0000259" key="10">
    <source>
        <dbReference type="Pfam" id="PF01545"/>
    </source>
</evidence>
<feature type="transmembrane region" description="Helical" evidence="9">
    <location>
        <begin position="126"/>
        <end position="145"/>
    </location>
</feature>
<feature type="transmembrane region" description="Helical" evidence="9">
    <location>
        <begin position="191"/>
        <end position="212"/>
    </location>
</feature>